<evidence type="ECO:0000256" key="4">
    <source>
        <dbReference type="SAM" id="MobiDB-lite"/>
    </source>
</evidence>
<protein>
    <submittedName>
        <fullName evidence="7">p67-like superoxide-generating NADPH oxidase</fullName>
    </submittedName>
</protein>
<dbReference type="InterPro" id="IPR051864">
    <property type="entry name" value="NCF2_NOXA1"/>
</dbReference>
<dbReference type="InterPro" id="IPR000270">
    <property type="entry name" value="PB1_dom"/>
</dbReference>
<dbReference type="EMBL" id="LODT01000028">
    <property type="protein sequence ID" value="KYQ93471.1"/>
    <property type="molecule type" value="Genomic_DNA"/>
</dbReference>
<dbReference type="InParanoid" id="A0A151ZHK7"/>
<dbReference type="STRING" id="361077.A0A151ZHK7"/>
<evidence type="ECO:0000313" key="8">
    <source>
        <dbReference type="Proteomes" id="UP000076078"/>
    </source>
</evidence>
<feature type="compositionally biased region" description="Polar residues" evidence="4">
    <location>
        <begin position="399"/>
        <end position="441"/>
    </location>
</feature>
<evidence type="ECO:0000259" key="6">
    <source>
        <dbReference type="PROSITE" id="PS51745"/>
    </source>
</evidence>
<organism evidence="7 8">
    <name type="scientific">Tieghemostelium lacteum</name>
    <name type="common">Slime mold</name>
    <name type="synonym">Dictyostelium lacteum</name>
    <dbReference type="NCBI Taxonomy" id="361077"/>
    <lineage>
        <taxon>Eukaryota</taxon>
        <taxon>Amoebozoa</taxon>
        <taxon>Evosea</taxon>
        <taxon>Eumycetozoa</taxon>
        <taxon>Dictyostelia</taxon>
        <taxon>Dictyosteliales</taxon>
        <taxon>Raperosteliaceae</taxon>
        <taxon>Tieghemostelium</taxon>
    </lineage>
</organism>
<name>A0A151ZHK7_TIELA</name>
<keyword evidence="1" id="KW-0677">Repeat</keyword>
<dbReference type="PANTHER" id="PTHR15175">
    <property type="entry name" value="NEUTROPHIL CYTOSOLIC FACTOR 2, NEUTROPHIL NADPH OXIDASE FACTOR 2"/>
    <property type="match status" value="1"/>
</dbReference>
<feature type="compositionally biased region" description="Low complexity" evidence="4">
    <location>
        <begin position="190"/>
        <end position="208"/>
    </location>
</feature>
<feature type="domain" description="PB1" evidence="6">
    <location>
        <begin position="279"/>
        <end position="354"/>
    </location>
</feature>
<sequence>MLKQTIKKWNQSIDCYNSNQVSEAINLLTSVDATSKINYNIGVMLIKNQNYQKAVDYFSRSVELDKYLSVSYFMRGIAYHMSGDTSHAIVDYDEAINKLRGHEFIDYKQLGLESKLLLAEILYNKALALGKAGGPLAQQALSCQSQPSDLNFKDLCRKLSNGDIGGLQIRPIPLNLLFKPPKVSEDKNKSSPSTSSPVTSSPVSSSPPGSYTLRTKATTPPPSASAFSSTSTTTTTTSASTPPPLKPKPSAGSSIPKPPPLPSKKLPSRPISMNQQEEKITLKIFYTDRRLIQLTYPYTYQQLKQKIELKFEISLRNITIKYQSSDEQYYPITNQGDLDYAISYEINELHLFDGDESSNRAPSPPPVSSIKQVSSPTLKSMTTTTTTSSTLQRPKPTVPKTTFYNSASLTRSAANSLSKSAQTTPVSIPQRSYGKTVTSPLAASLPNKKFGGGGSSADETSSTKYKICFTPSGDKFYLNMETGETLWTTP</sequence>
<dbReference type="Pfam" id="PF00564">
    <property type="entry name" value="PB1"/>
    <property type="match status" value="1"/>
</dbReference>
<comment type="caution">
    <text evidence="7">The sequence shown here is derived from an EMBL/GenBank/DDBJ whole genome shotgun (WGS) entry which is preliminary data.</text>
</comment>
<dbReference type="CDD" id="cd00201">
    <property type="entry name" value="WW"/>
    <property type="match status" value="1"/>
</dbReference>
<dbReference type="PANTHER" id="PTHR15175:SF0">
    <property type="entry name" value="SH3 DOMAIN-CONTAINING PROTEIN C23A1.17"/>
    <property type="match status" value="1"/>
</dbReference>
<evidence type="ECO:0000256" key="3">
    <source>
        <dbReference type="PROSITE-ProRule" id="PRU00339"/>
    </source>
</evidence>
<dbReference type="Gene3D" id="1.25.40.10">
    <property type="entry name" value="Tetratricopeptide repeat domain"/>
    <property type="match status" value="1"/>
</dbReference>
<proteinExistence type="predicted"/>
<evidence type="ECO:0000313" key="7">
    <source>
        <dbReference type="EMBL" id="KYQ93471.1"/>
    </source>
</evidence>
<feature type="compositionally biased region" description="Low complexity" evidence="4">
    <location>
        <begin position="263"/>
        <end position="272"/>
    </location>
</feature>
<reference evidence="7 8" key="1">
    <citation type="submission" date="2015-12" db="EMBL/GenBank/DDBJ databases">
        <title>Dictyostelia acquired genes for synthesis and detection of signals that induce cell-type specialization by lateral gene transfer from prokaryotes.</title>
        <authorList>
            <person name="Gloeckner G."/>
            <person name="Schaap P."/>
        </authorList>
    </citation>
    <scope>NUCLEOTIDE SEQUENCE [LARGE SCALE GENOMIC DNA]</scope>
    <source>
        <strain evidence="7 8">TK</strain>
    </source>
</reference>
<evidence type="ECO:0000256" key="2">
    <source>
        <dbReference type="ARBA" id="ARBA00022803"/>
    </source>
</evidence>
<dbReference type="PROSITE" id="PS50020">
    <property type="entry name" value="WW_DOMAIN_2"/>
    <property type="match status" value="1"/>
</dbReference>
<dbReference type="Proteomes" id="UP000076078">
    <property type="component" value="Unassembled WGS sequence"/>
</dbReference>
<dbReference type="AlphaFoldDB" id="A0A151ZHK7"/>
<feature type="region of interest" description="Disordered" evidence="4">
    <location>
        <begin position="180"/>
        <end position="274"/>
    </location>
</feature>
<dbReference type="OMA" id="NYNIGVM"/>
<dbReference type="OrthoDB" id="9450131at2759"/>
<dbReference type="FunCoup" id="A0A151ZHK7">
    <property type="interactions" value="578"/>
</dbReference>
<feature type="region of interest" description="Disordered" evidence="4">
    <location>
        <begin position="354"/>
        <end position="461"/>
    </location>
</feature>
<dbReference type="InterPro" id="IPR001202">
    <property type="entry name" value="WW_dom"/>
</dbReference>
<feature type="compositionally biased region" description="Low complexity" evidence="4">
    <location>
        <begin position="374"/>
        <end position="390"/>
    </location>
</feature>
<feature type="repeat" description="TPR" evidence="3">
    <location>
        <begin position="35"/>
        <end position="68"/>
    </location>
</feature>
<evidence type="ECO:0000256" key="1">
    <source>
        <dbReference type="ARBA" id="ARBA00022737"/>
    </source>
</evidence>
<feature type="compositionally biased region" description="Low complexity" evidence="4">
    <location>
        <begin position="224"/>
        <end position="240"/>
    </location>
</feature>
<dbReference type="SUPFAM" id="SSF54277">
    <property type="entry name" value="CAD &amp; PB1 domains"/>
    <property type="match status" value="1"/>
</dbReference>
<feature type="domain" description="WW" evidence="5">
    <location>
        <begin position="459"/>
        <end position="490"/>
    </location>
</feature>
<dbReference type="Gene3D" id="3.10.20.90">
    <property type="entry name" value="Phosphatidylinositol 3-kinase Catalytic Subunit, Chain A, domain 1"/>
    <property type="match status" value="1"/>
</dbReference>
<gene>
    <name evidence="7" type="ORF">DLAC_06164</name>
</gene>
<dbReference type="PROSITE" id="PS51745">
    <property type="entry name" value="PB1"/>
    <property type="match status" value="1"/>
</dbReference>
<dbReference type="InterPro" id="IPR011990">
    <property type="entry name" value="TPR-like_helical_dom_sf"/>
</dbReference>
<dbReference type="SMART" id="SM00028">
    <property type="entry name" value="TPR"/>
    <property type="match status" value="2"/>
</dbReference>
<dbReference type="InterPro" id="IPR053793">
    <property type="entry name" value="PB1-like"/>
</dbReference>
<dbReference type="Pfam" id="PF13181">
    <property type="entry name" value="TPR_8"/>
    <property type="match status" value="1"/>
</dbReference>
<accession>A0A151ZHK7</accession>
<dbReference type="InterPro" id="IPR019734">
    <property type="entry name" value="TPR_rpt"/>
</dbReference>
<keyword evidence="8" id="KW-1185">Reference proteome</keyword>
<keyword evidence="2 3" id="KW-0802">TPR repeat</keyword>
<dbReference type="PROSITE" id="PS50005">
    <property type="entry name" value="TPR"/>
    <property type="match status" value="1"/>
</dbReference>
<dbReference type="SUPFAM" id="SSF48452">
    <property type="entry name" value="TPR-like"/>
    <property type="match status" value="1"/>
</dbReference>
<evidence type="ECO:0000259" key="5">
    <source>
        <dbReference type="PROSITE" id="PS50020"/>
    </source>
</evidence>